<organism evidence="1 2">
    <name type="scientific">Paxillus rubicundulus Ve08.2h10</name>
    <dbReference type="NCBI Taxonomy" id="930991"/>
    <lineage>
        <taxon>Eukaryota</taxon>
        <taxon>Fungi</taxon>
        <taxon>Dikarya</taxon>
        <taxon>Basidiomycota</taxon>
        <taxon>Agaricomycotina</taxon>
        <taxon>Agaricomycetes</taxon>
        <taxon>Agaricomycetidae</taxon>
        <taxon>Boletales</taxon>
        <taxon>Paxilineae</taxon>
        <taxon>Paxillaceae</taxon>
        <taxon>Paxillus</taxon>
    </lineage>
</organism>
<feature type="non-terminal residue" evidence="1">
    <location>
        <position position="139"/>
    </location>
</feature>
<dbReference type="STRING" id="930991.A0A0D0BU88"/>
<dbReference type="InParanoid" id="A0A0D0BU88"/>
<keyword evidence="2" id="KW-1185">Reference proteome</keyword>
<proteinExistence type="predicted"/>
<dbReference type="OrthoDB" id="2691655at2759"/>
<feature type="non-terminal residue" evidence="1">
    <location>
        <position position="1"/>
    </location>
</feature>
<reference evidence="1 2" key="1">
    <citation type="submission" date="2014-04" db="EMBL/GenBank/DDBJ databases">
        <authorList>
            <consortium name="DOE Joint Genome Institute"/>
            <person name="Kuo A."/>
            <person name="Kohler A."/>
            <person name="Jargeat P."/>
            <person name="Nagy L.G."/>
            <person name="Floudas D."/>
            <person name="Copeland A."/>
            <person name="Barry K.W."/>
            <person name="Cichocki N."/>
            <person name="Veneault-Fourrey C."/>
            <person name="LaButti K."/>
            <person name="Lindquist E.A."/>
            <person name="Lipzen A."/>
            <person name="Lundell T."/>
            <person name="Morin E."/>
            <person name="Murat C."/>
            <person name="Sun H."/>
            <person name="Tunlid A."/>
            <person name="Henrissat B."/>
            <person name="Grigoriev I.V."/>
            <person name="Hibbett D.S."/>
            <person name="Martin F."/>
            <person name="Nordberg H.P."/>
            <person name="Cantor M.N."/>
            <person name="Hua S.X."/>
        </authorList>
    </citation>
    <scope>NUCLEOTIDE SEQUENCE [LARGE SCALE GENOMIC DNA]</scope>
    <source>
        <strain evidence="1 2">Ve08.2h10</strain>
    </source>
</reference>
<name>A0A0D0BU88_9AGAM</name>
<protein>
    <submittedName>
        <fullName evidence="1">Uncharacterized protein</fullName>
    </submittedName>
</protein>
<reference evidence="2" key="2">
    <citation type="submission" date="2015-01" db="EMBL/GenBank/DDBJ databases">
        <title>Evolutionary Origins and Diversification of the Mycorrhizal Mutualists.</title>
        <authorList>
            <consortium name="DOE Joint Genome Institute"/>
            <consortium name="Mycorrhizal Genomics Consortium"/>
            <person name="Kohler A."/>
            <person name="Kuo A."/>
            <person name="Nagy L.G."/>
            <person name="Floudas D."/>
            <person name="Copeland A."/>
            <person name="Barry K.W."/>
            <person name="Cichocki N."/>
            <person name="Veneault-Fourrey C."/>
            <person name="LaButti K."/>
            <person name="Lindquist E.A."/>
            <person name="Lipzen A."/>
            <person name="Lundell T."/>
            <person name="Morin E."/>
            <person name="Murat C."/>
            <person name="Riley R."/>
            <person name="Ohm R."/>
            <person name="Sun H."/>
            <person name="Tunlid A."/>
            <person name="Henrissat B."/>
            <person name="Grigoriev I.V."/>
            <person name="Hibbett D.S."/>
            <person name="Martin F."/>
        </authorList>
    </citation>
    <scope>NUCLEOTIDE SEQUENCE [LARGE SCALE GENOMIC DNA]</scope>
    <source>
        <strain evidence="2">Ve08.2h10</strain>
    </source>
</reference>
<evidence type="ECO:0000313" key="1">
    <source>
        <dbReference type="EMBL" id="KIK74967.1"/>
    </source>
</evidence>
<dbReference type="AlphaFoldDB" id="A0A0D0BU88"/>
<dbReference type="Proteomes" id="UP000054538">
    <property type="component" value="Unassembled WGS sequence"/>
</dbReference>
<accession>A0A0D0BU88</accession>
<dbReference type="HOGENOM" id="CLU_1687207_0_0_1"/>
<evidence type="ECO:0000313" key="2">
    <source>
        <dbReference type="Proteomes" id="UP000054538"/>
    </source>
</evidence>
<gene>
    <name evidence="1" type="ORF">PAXRUDRAFT_38767</name>
</gene>
<sequence length="139" mass="15604">FKYGWEVILAVNTSVIEVGYTLLQLGEDGKCYPNQFGSITLNKVESCYSQVKLELYVKLDVKYVKGMINNPDLQPNATINQWIAGILLFLFKLVHIPADKHAGPDGLSCRPWADADPPVLDDHEDWLDAFYSFAIAVIN</sequence>
<dbReference type="EMBL" id="KN828442">
    <property type="protein sequence ID" value="KIK74967.1"/>
    <property type="molecule type" value="Genomic_DNA"/>
</dbReference>